<evidence type="ECO:0000313" key="9">
    <source>
        <dbReference type="EMBL" id="TVY30044.1"/>
    </source>
</evidence>
<evidence type="ECO:0000256" key="1">
    <source>
        <dbReference type="ARBA" id="ARBA00001947"/>
    </source>
</evidence>
<keyword evidence="4 7" id="KW-0862">Zinc</keyword>
<dbReference type="InterPro" id="IPR013154">
    <property type="entry name" value="ADH-like_N"/>
</dbReference>
<protein>
    <submittedName>
        <fullName evidence="9">Alcohol dehydrogenase</fullName>
    </submittedName>
</protein>
<dbReference type="SMART" id="SM00829">
    <property type="entry name" value="PKS_ER"/>
    <property type="match status" value="1"/>
</dbReference>
<dbReference type="Pfam" id="PF08240">
    <property type="entry name" value="ADH_N"/>
    <property type="match status" value="1"/>
</dbReference>
<dbReference type="GO" id="GO:0008270">
    <property type="term" value="F:zinc ion binding"/>
    <property type="evidence" value="ECO:0007669"/>
    <property type="project" value="InterPro"/>
</dbReference>
<dbReference type="Gene3D" id="3.40.50.720">
    <property type="entry name" value="NAD(P)-binding Rossmann-like Domain"/>
    <property type="match status" value="1"/>
</dbReference>
<proteinExistence type="inferred from homology"/>
<comment type="cofactor">
    <cofactor evidence="1 7">
        <name>Zn(2+)</name>
        <dbReference type="ChEBI" id="CHEBI:29105"/>
    </cofactor>
</comment>
<dbReference type="Proteomes" id="UP000431533">
    <property type="component" value="Unassembled WGS sequence"/>
</dbReference>
<keyword evidence="5" id="KW-0560">Oxidoreductase</keyword>
<comment type="caution">
    <text evidence="9">The sequence shown here is derived from an EMBL/GenBank/DDBJ whole genome shotgun (WGS) entry which is preliminary data.</text>
</comment>
<dbReference type="Gene3D" id="3.90.180.10">
    <property type="entry name" value="Medium-chain alcohol dehydrogenases, catalytic domain"/>
    <property type="match status" value="1"/>
</dbReference>
<evidence type="ECO:0000256" key="4">
    <source>
        <dbReference type="ARBA" id="ARBA00022833"/>
    </source>
</evidence>
<dbReference type="EMBL" id="QGMH01000011">
    <property type="protein sequence ID" value="TVY30044.1"/>
    <property type="molecule type" value="Genomic_DNA"/>
</dbReference>
<dbReference type="GO" id="GO:0005737">
    <property type="term" value="C:cytoplasm"/>
    <property type="evidence" value="ECO:0007669"/>
    <property type="project" value="TreeGrafter"/>
</dbReference>
<keyword evidence="3 7" id="KW-0479">Metal-binding</keyword>
<dbReference type="AlphaFoldDB" id="A0A8H8U1H1"/>
<dbReference type="Pfam" id="PF00107">
    <property type="entry name" value="ADH_zinc_N"/>
    <property type="match status" value="1"/>
</dbReference>
<organism evidence="9 10">
    <name type="scientific">Lachnellula hyalina</name>
    <dbReference type="NCBI Taxonomy" id="1316788"/>
    <lineage>
        <taxon>Eukaryota</taxon>
        <taxon>Fungi</taxon>
        <taxon>Dikarya</taxon>
        <taxon>Ascomycota</taxon>
        <taxon>Pezizomycotina</taxon>
        <taxon>Leotiomycetes</taxon>
        <taxon>Helotiales</taxon>
        <taxon>Lachnaceae</taxon>
        <taxon>Lachnellula</taxon>
    </lineage>
</organism>
<dbReference type="RefSeq" id="XP_031008830.1">
    <property type="nucleotide sequence ID" value="XM_031147527.1"/>
</dbReference>
<comment type="similarity">
    <text evidence="2 7">Belongs to the zinc-containing alcohol dehydrogenase family.</text>
</comment>
<gene>
    <name evidence="9" type="primary">ADH2_2</name>
    <name evidence="9" type="ORF">LHYA1_G002551</name>
</gene>
<dbReference type="PROSITE" id="PS00059">
    <property type="entry name" value="ADH_ZINC"/>
    <property type="match status" value="1"/>
</dbReference>
<dbReference type="InterPro" id="IPR013149">
    <property type="entry name" value="ADH-like_C"/>
</dbReference>
<keyword evidence="10" id="KW-1185">Reference proteome</keyword>
<evidence type="ECO:0000256" key="6">
    <source>
        <dbReference type="ARBA" id="ARBA00023027"/>
    </source>
</evidence>
<evidence type="ECO:0000256" key="3">
    <source>
        <dbReference type="ARBA" id="ARBA00022723"/>
    </source>
</evidence>
<dbReference type="InterPro" id="IPR020843">
    <property type="entry name" value="ER"/>
</dbReference>
<feature type="domain" description="Enoyl reductase (ER)" evidence="8">
    <location>
        <begin position="35"/>
        <end position="371"/>
    </location>
</feature>
<dbReference type="CDD" id="cd08297">
    <property type="entry name" value="CAD3"/>
    <property type="match status" value="1"/>
</dbReference>
<accession>A0A8H8U1H1</accession>
<evidence type="ECO:0000256" key="7">
    <source>
        <dbReference type="RuleBase" id="RU361277"/>
    </source>
</evidence>
<dbReference type="SUPFAM" id="SSF51735">
    <property type="entry name" value="NAD(P)-binding Rossmann-fold domains"/>
    <property type="match status" value="1"/>
</dbReference>
<dbReference type="InterPro" id="IPR036291">
    <property type="entry name" value="NAD(P)-bd_dom_sf"/>
</dbReference>
<keyword evidence="6" id="KW-0520">NAD</keyword>
<dbReference type="FunFam" id="3.40.50.720:FF:000039">
    <property type="entry name" value="Alcohol dehydrogenase AdhP"/>
    <property type="match status" value="1"/>
</dbReference>
<evidence type="ECO:0000259" key="8">
    <source>
        <dbReference type="SMART" id="SM00829"/>
    </source>
</evidence>
<dbReference type="PANTHER" id="PTHR42940:SF1">
    <property type="entry name" value="ENOYL REDUCTASE (ER) DOMAIN-CONTAINING PROTEIN"/>
    <property type="match status" value="1"/>
</dbReference>
<evidence type="ECO:0000256" key="5">
    <source>
        <dbReference type="ARBA" id="ARBA00023002"/>
    </source>
</evidence>
<dbReference type="GeneID" id="41982749"/>
<dbReference type="GO" id="GO:0004022">
    <property type="term" value="F:alcohol dehydrogenase (NAD+) activity"/>
    <property type="evidence" value="ECO:0007669"/>
    <property type="project" value="TreeGrafter"/>
</dbReference>
<dbReference type="InterPro" id="IPR002328">
    <property type="entry name" value="ADH_Zn_CS"/>
</dbReference>
<reference evidence="9 10" key="1">
    <citation type="submission" date="2018-05" db="EMBL/GenBank/DDBJ databases">
        <title>Genome sequencing and assembly of the regulated plant pathogen Lachnellula willkommii and related sister species for the development of diagnostic species identification markers.</title>
        <authorList>
            <person name="Giroux E."/>
            <person name="Bilodeau G."/>
        </authorList>
    </citation>
    <scope>NUCLEOTIDE SEQUENCE [LARGE SCALE GENOMIC DNA]</scope>
    <source>
        <strain evidence="9 10">CBS 185.66</strain>
    </source>
</reference>
<evidence type="ECO:0000256" key="2">
    <source>
        <dbReference type="ARBA" id="ARBA00008072"/>
    </source>
</evidence>
<dbReference type="OrthoDB" id="1879366at2759"/>
<dbReference type="InterPro" id="IPR011032">
    <property type="entry name" value="GroES-like_sf"/>
</dbReference>
<dbReference type="SUPFAM" id="SSF50129">
    <property type="entry name" value="GroES-like"/>
    <property type="match status" value="1"/>
</dbReference>
<evidence type="ECO:0000313" key="10">
    <source>
        <dbReference type="Proteomes" id="UP000431533"/>
    </source>
</evidence>
<sequence>MHPVTIDGENLIPGGKSQESTIPLTCKAGVVSNNGPNYKLTIEDVQVPTPGPNELLIRLNTTGICYSDIHYMLEDLALPRMRDYGVRSPGHEGAGVVVALGANVTNWKTGDRAGIKPTWDTCGKCDLCWGDMECHCKGVIPTGLKVPGTYQQYIISPARYTSPIPDAVDDFSAGPIMCSGSTMYRSLKVSALQPGDFAVFTGAGGGVGHIGIQLANAMGLRVIGIDTGAEKRALCLALGCEAFIDFSSSVSVIDEVFALTHGLGAHGVFVTATSSKAYADAPKMCRVGGKVMCVGMPPTGTAFVGGEPMEMILRGLSVVGTLTGSLKDTNSTLEFAARGLLKPIVEKCGLGNLPQAVEKLRARKVGGRIVVNFNA</sequence>
<name>A0A8H8U1H1_9HELO</name>
<dbReference type="PANTHER" id="PTHR42940">
    <property type="entry name" value="ALCOHOL DEHYDROGENASE 1-RELATED"/>
    <property type="match status" value="1"/>
</dbReference>